<organism evidence="1 2">
    <name type="scientific">Enterovibrio norvegicus</name>
    <dbReference type="NCBI Taxonomy" id="188144"/>
    <lineage>
        <taxon>Bacteria</taxon>
        <taxon>Pseudomonadati</taxon>
        <taxon>Pseudomonadota</taxon>
        <taxon>Gammaproteobacteria</taxon>
        <taxon>Vibrionales</taxon>
        <taxon>Vibrionaceae</taxon>
        <taxon>Enterovibrio</taxon>
    </lineage>
</organism>
<protein>
    <submittedName>
        <fullName evidence="1">Uncharacterized protein</fullName>
    </submittedName>
</protein>
<reference evidence="2" key="1">
    <citation type="submission" date="2016-07" db="EMBL/GenBank/DDBJ databases">
        <title>Nontailed viruses are major unrecognized killers of bacteria in the ocean.</title>
        <authorList>
            <person name="Kauffman K."/>
            <person name="Hussain F."/>
            <person name="Yang J."/>
            <person name="Arevalo P."/>
            <person name="Brown J."/>
            <person name="Cutler M."/>
            <person name="Kelly L."/>
            <person name="Polz M.F."/>
        </authorList>
    </citation>
    <scope>NUCLEOTIDE SEQUENCE [LARGE SCALE GENOMIC DNA]</scope>
    <source>
        <strain evidence="2">10N.261.45.A10</strain>
    </source>
</reference>
<accession>A0A2N7L8J1</accession>
<dbReference type="Proteomes" id="UP000235387">
    <property type="component" value="Unassembled WGS sequence"/>
</dbReference>
<sequence>MPDLGVTTCFYKGIMERIKCSRERMQQNEVFSHTSRSALENLCKTLDIRMVTLAFASTKWGNFELANVANSKVDKSLSSK</sequence>
<dbReference type="EMBL" id="MDAL01000029">
    <property type="protein sequence ID" value="PMN90529.1"/>
    <property type="molecule type" value="Genomic_DNA"/>
</dbReference>
<gene>
    <name evidence="1" type="ORF">BCT23_19860</name>
</gene>
<dbReference type="AlphaFoldDB" id="A0A2N7L8J1"/>
<evidence type="ECO:0000313" key="1">
    <source>
        <dbReference type="EMBL" id="PMN90529.1"/>
    </source>
</evidence>
<evidence type="ECO:0000313" key="2">
    <source>
        <dbReference type="Proteomes" id="UP000235387"/>
    </source>
</evidence>
<name>A0A2N7L8J1_9GAMM</name>
<comment type="caution">
    <text evidence="1">The sequence shown here is derived from an EMBL/GenBank/DDBJ whole genome shotgun (WGS) entry which is preliminary data.</text>
</comment>
<proteinExistence type="predicted"/>